<dbReference type="Gene3D" id="3.30.420.40">
    <property type="match status" value="2"/>
</dbReference>
<proteinExistence type="inferred from homology"/>
<reference evidence="4" key="3">
    <citation type="submission" date="2019-03" db="EMBL/GenBank/DDBJ databases">
        <authorList>
            <person name="Whitman W."/>
            <person name="Huntemann M."/>
            <person name="Clum A."/>
            <person name="Pillay M."/>
            <person name="Palaniappan K."/>
            <person name="Varghese N."/>
            <person name="Mikhailova N."/>
            <person name="Stamatis D."/>
            <person name="Reddy T."/>
            <person name="Daum C."/>
            <person name="Shapiro N."/>
            <person name="Ivanova N."/>
            <person name="Kyrpides N."/>
            <person name="Woyke T."/>
        </authorList>
    </citation>
    <scope>NUCLEOTIDE SEQUENCE</scope>
    <source>
        <strain evidence="4">P5626</strain>
    </source>
</reference>
<evidence type="ECO:0000259" key="2">
    <source>
        <dbReference type="Pfam" id="PF02543"/>
    </source>
</evidence>
<dbReference type="CDD" id="cd24098">
    <property type="entry name" value="ASKHA_NBD_TobZ_N"/>
    <property type="match status" value="1"/>
</dbReference>
<dbReference type="SUPFAM" id="SSF53067">
    <property type="entry name" value="Actin-like ATPase domain"/>
    <property type="match status" value="1"/>
</dbReference>
<dbReference type="Proteomes" id="UP000298340">
    <property type="component" value="Unassembled WGS sequence"/>
</dbReference>
<dbReference type="InterPro" id="IPR003696">
    <property type="entry name" value="Carbtransf_dom"/>
</dbReference>
<dbReference type="InterPro" id="IPR038152">
    <property type="entry name" value="Carbam_trans_C_sf"/>
</dbReference>
<evidence type="ECO:0000313" key="6">
    <source>
        <dbReference type="Proteomes" id="UP000295270"/>
    </source>
</evidence>
<dbReference type="EMBL" id="SLWA01000007">
    <property type="protein sequence ID" value="TCN54732.1"/>
    <property type="molecule type" value="Genomic_DNA"/>
</dbReference>
<evidence type="ECO:0000313" key="4">
    <source>
        <dbReference type="EMBL" id="TCN54732.1"/>
    </source>
</evidence>
<sequence>MNRNIIGISAFYHDSACCIIQNGKLIAAVEEERFSRKKNDPDLPVNAFMYCLDQAGISISDIDCIAYYEDPVKKSERQLWSISNQVSTDPIYDIDPQHVIRQIRKELGYDGPIKFYEHHQSHAASTFYFSGFDSAAILTVDGVGEWATTTYGIGKNNKVELFGEVTFPDSIGLLYSTITSYLGFEVNGGEYKVMGLAPYGENKYLEQMHQLLTLEEDGKYTLNLKYFDFLRGERMYSDELPKLFGLPVREKDAEMGQHYMDIAKSLQTFLEETLIKMANYLYEKTGEENLCMAGGVALNCVANGKILKNSPFKRMYVQPASGDSGCSLGAAALAYTELYPEDKIEPLTNVYLGPSYTGKDVENLLSATSLNYEDCREDGDTLQRVAQKLAEGKVIGWFNGRMEFGPRSLGARSILGDPRVLDMRDRINAMVKKREGFRPFAPAVLEKKMFEHFDIDHASPFMLETCQVKSTIDMPAITHVDNSARIQSVNDTDNPRFAQLLREFDKLTNCPILLNTSFNIKDEPIVCTPEDALVCFITTDIDCLVLEDFIISKEGNEITMLEMINNNFTERGRFELNPNVYTFI</sequence>
<evidence type="ECO:0000313" key="7">
    <source>
        <dbReference type="Proteomes" id="UP000298340"/>
    </source>
</evidence>
<evidence type="ECO:0000313" key="5">
    <source>
        <dbReference type="EMBL" id="TEB42922.1"/>
    </source>
</evidence>
<dbReference type="PANTHER" id="PTHR34847">
    <property type="entry name" value="NODULATION PROTEIN U"/>
    <property type="match status" value="1"/>
</dbReference>
<protein>
    <submittedName>
        <fullName evidence="5">Carbamoyltransferase</fullName>
    </submittedName>
</protein>
<keyword evidence="6" id="KW-1185">Reference proteome</keyword>
<evidence type="ECO:0000259" key="3">
    <source>
        <dbReference type="Pfam" id="PF16861"/>
    </source>
</evidence>
<comment type="caution">
    <text evidence="5">The sequence shown here is derived from an EMBL/GenBank/DDBJ whole genome shotgun (WGS) entry which is preliminary data.</text>
</comment>
<dbReference type="Pfam" id="PF16861">
    <property type="entry name" value="Carbam_trans_C"/>
    <property type="match status" value="1"/>
</dbReference>
<comment type="similarity">
    <text evidence="1">Belongs to the NodU/CmcH family.</text>
</comment>
<dbReference type="GO" id="GO:0016740">
    <property type="term" value="F:transferase activity"/>
    <property type="evidence" value="ECO:0007669"/>
    <property type="project" value="UniProtKB-KW"/>
</dbReference>
<dbReference type="RefSeq" id="WP_132037146.1">
    <property type="nucleotide sequence ID" value="NZ_QWDN01000007.1"/>
</dbReference>
<dbReference type="Pfam" id="PF02543">
    <property type="entry name" value="Carbam_trans_N"/>
    <property type="match status" value="1"/>
</dbReference>
<gene>
    <name evidence="5" type="ORF">D0809_18865</name>
    <name evidence="4" type="ORF">EV142_107232</name>
</gene>
<evidence type="ECO:0000256" key="1">
    <source>
        <dbReference type="ARBA" id="ARBA00006129"/>
    </source>
</evidence>
<reference evidence="5 7" key="2">
    <citation type="journal article" date="2018" name="Syst. Appl. Microbiol.">
        <title>Flavobacterium circumlabens sp. nov. and Flavobacterium cupreum sp. nov., two psychrotrophic species isolated from Antarctic environmental samples.</title>
        <authorList>
            <person name="Kralova S."/>
            <person name="Busse H.J."/>
            <person name="Svec P."/>
            <person name="Maslanova I."/>
            <person name="Stankova E."/>
            <person name="Bartak M."/>
            <person name="Sedlacek I."/>
        </authorList>
    </citation>
    <scope>NUCLEOTIDE SEQUENCE [LARGE SCALE GENOMIC DNA]</scope>
    <source>
        <strain evidence="5 7">CCM 8828</strain>
    </source>
</reference>
<feature type="domain" description="Carbamoyltransferase" evidence="2">
    <location>
        <begin position="5"/>
        <end position="331"/>
    </location>
</feature>
<feature type="domain" description="Carbamoyltransferase C-terminal" evidence="3">
    <location>
        <begin position="386"/>
        <end position="553"/>
    </location>
</feature>
<accession>A0A4Y7UAW8</accession>
<dbReference type="InterPro" id="IPR031730">
    <property type="entry name" value="Carbam_trans_C"/>
</dbReference>
<name>A0A4Y7UAW8_9FLAO</name>
<dbReference type="InterPro" id="IPR051338">
    <property type="entry name" value="NodU/CmcH_Carbamoyltrnsfr"/>
</dbReference>
<dbReference type="EMBL" id="QWDN01000007">
    <property type="protein sequence ID" value="TEB42922.1"/>
    <property type="molecule type" value="Genomic_DNA"/>
</dbReference>
<dbReference type="AlphaFoldDB" id="A0A4Y7UAW8"/>
<dbReference type="InterPro" id="IPR043129">
    <property type="entry name" value="ATPase_NBD"/>
</dbReference>
<dbReference type="OrthoDB" id="9780777at2"/>
<organism evidence="5 7">
    <name type="scientific">Flavobacterium circumlabens</name>
    <dbReference type="NCBI Taxonomy" id="2133765"/>
    <lineage>
        <taxon>Bacteria</taxon>
        <taxon>Pseudomonadati</taxon>
        <taxon>Bacteroidota</taxon>
        <taxon>Flavobacteriia</taxon>
        <taxon>Flavobacteriales</taxon>
        <taxon>Flavobacteriaceae</taxon>
        <taxon>Flavobacterium</taxon>
    </lineage>
</organism>
<dbReference type="Proteomes" id="UP000295270">
    <property type="component" value="Unassembled WGS sequence"/>
</dbReference>
<reference evidence="4 6" key="1">
    <citation type="journal article" date="2015" name="Stand. Genomic Sci.">
        <title>Genomic Encyclopedia of Bacterial and Archaeal Type Strains, Phase III: the genomes of soil and plant-associated and newly described type strains.</title>
        <authorList>
            <person name="Whitman W.B."/>
            <person name="Woyke T."/>
            <person name="Klenk H.P."/>
            <person name="Zhou Y."/>
            <person name="Lilburn T.G."/>
            <person name="Beck B.J."/>
            <person name="De Vos P."/>
            <person name="Vandamme P."/>
            <person name="Eisen J.A."/>
            <person name="Garrity G."/>
            <person name="Hugenholtz P."/>
            <person name="Kyrpides N.C."/>
        </authorList>
    </citation>
    <scope>NUCLEOTIDE SEQUENCE [LARGE SCALE GENOMIC DNA]</scope>
    <source>
        <strain evidence="4 6">P5626</strain>
    </source>
</reference>
<dbReference type="PANTHER" id="PTHR34847:SF1">
    <property type="entry name" value="NODULATION PROTEIN U"/>
    <property type="match status" value="1"/>
</dbReference>
<keyword evidence="5" id="KW-0808">Transferase</keyword>
<dbReference type="Gene3D" id="3.90.870.20">
    <property type="entry name" value="Carbamoyltransferase, C-terminal domain"/>
    <property type="match status" value="1"/>
</dbReference>